<dbReference type="Pfam" id="PF00023">
    <property type="entry name" value="Ank"/>
    <property type="match status" value="1"/>
</dbReference>
<gene>
    <name evidence="5" type="ORF">SAMN05216481_101152</name>
</gene>
<dbReference type="SUPFAM" id="SSF48403">
    <property type="entry name" value="Ankyrin repeat"/>
    <property type="match status" value="1"/>
</dbReference>
<accession>A0A1H8YXH4</accession>
<evidence type="ECO:0000313" key="5">
    <source>
        <dbReference type="EMBL" id="SEP56884.1"/>
    </source>
</evidence>
<evidence type="ECO:0000256" key="4">
    <source>
        <dbReference type="SAM" id="MobiDB-lite"/>
    </source>
</evidence>
<dbReference type="EMBL" id="FOET01000001">
    <property type="protein sequence ID" value="SEP56884.1"/>
    <property type="molecule type" value="Genomic_DNA"/>
</dbReference>
<organism evidence="5 6">
    <name type="scientific">Streptomyces radiopugnans</name>
    <dbReference type="NCBI Taxonomy" id="403935"/>
    <lineage>
        <taxon>Bacteria</taxon>
        <taxon>Bacillati</taxon>
        <taxon>Actinomycetota</taxon>
        <taxon>Actinomycetes</taxon>
        <taxon>Kitasatosporales</taxon>
        <taxon>Streptomycetaceae</taxon>
        <taxon>Streptomyces</taxon>
    </lineage>
</organism>
<feature type="repeat" description="ANK" evidence="3">
    <location>
        <begin position="17"/>
        <end position="49"/>
    </location>
</feature>
<evidence type="ECO:0000313" key="6">
    <source>
        <dbReference type="Proteomes" id="UP000199055"/>
    </source>
</evidence>
<keyword evidence="1" id="KW-0677">Repeat</keyword>
<protein>
    <submittedName>
        <fullName evidence="5">Ankyrin repeat-containing protein</fullName>
    </submittedName>
</protein>
<sequence length="158" mass="16261">MTALLRAGAPAETADAEGTTPLYAAAVQGNGEVAEALLAAGAHPDTESGRGQEGTPLCAAACRGNTGTVRTLLAHGADPLLREDGGTGLSPLDWALRESHAETIALLLAAPRPEEGGRRLTAEEPVARHRQPPRADRATVRAEADRFAGGEDRVGDGR</sequence>
<dbReference type="InterPro" id="IPR002110">
    <property type="entry name" value="Ankyrin_rpt"/>
</dbReference>
<proteinExistence type="predicted"/>
<feature type="compositionally biased region" description="Basic and acidic residues" evidence="4">
    <location>
        <begin position="112"/>
        <end position="158"/>
    </location>
</feature>
<dbReference type="PANTHER" id="PTHR24171:SF9">
    <property type="entry name" value="ANKYRIN REPEAT DOMAIN-CONTAINING PROTEIN 39"/>
    <property type="match status" value="1"/>
</dbReference>
<dbReference type="InterPro" id="IPR036770">
    <property type="entry name" value="Ankyrin_rpt-contain_sf"/>
</dbReference>
<dbReference type="Gene3D" id="1.25.40.20">
    <property type="entry name" value="Ankyrin repeat-containing domain"/>
    <property type="match status" value="1"/>
</dbReference>
<dbReference type="STRING" id="403935.SAMN05216481_101152"/>
<evidence type="ECO:0000256" key="1">
    <source>
        <dbReference type="ARBA" id="ARBA00022737"/>
    </source>
</evidence>
<keyword evidence="2 3" id="KW-0040">ANK repeat</keyword>
<keyword evidence="6" id="KW-1185">Reference proteome</keyword>
<dbReference type="Pfam" id="PF12796">
    <property type="entry name" value="Ank_2"/>
    <property type="match status" value="1"/>
</dbReference>
<reference evidence="5 6" key="1">
    <citation type="submission" date="2016-10" db="EMBL/GenBank/DDBJ databases">
        <authorList>
            <person name="de Groot N.N."/>
        </authorList>
    </citation>
    <scope>NUCLEOTIDE SEQUENCE [LARGE SCALE GENOMIC DNA]</scope>
    <source>
        <strain evidence="5 6">CGMCC 4.3519</strain>
    </source>
</reference>
<dbReference type="PROSITE" id="PS50088">
    <property type="entry name" value="ANK_REPEAT"/>
    <property type="match status" value="2"/>
</dbReference>
<evidence type="ECO:0000256" key="2">
    <source>
        <dbReference type="ARBA" id="ARBA00023043"/>
    </source>
</evidence>
<dbReference type="PRINTS" id="PR01415">
    <property type="entry name" value="ANKYRIN"/>
</dbReference>
<feature type="repeat" description="ANK" evidence="3">
    <location>
        <begin position="52"/>
        <end position="84"/>
    </location>
</feature>
<evidence type="ECO:0000256" key="3">
    <source>
        <dbReference type="PROSITE-ProRule" id="PRU00023"/>
    </source>
</evidence>
<dbReference type="PROSITE" id="PS50297">
    <property type="entry name" value="ANK_REP_REGION"/>
    <property type="match status" value="1"/>
</dbReference>
<dbReference type="SMART" id="SM00248">
    <property type="entry name" value="ANK"/>
    <property type="match status" value="3"/>
</dbReference>
<name>A0A1H8YXH4_9ACTN</name>
<dbReference type="PANTHER" id="PTHR24171">
    <property type="entry name" value="ANKYRIN REPEAT DOMAIN-CONTAINING PROTEIN 39-RELATED"/>
    <property type="match status" value="1"/>
</dbReference>
<dbReference type="AlphaFoldDB" id="A0A1H8YXH4"/>
<dbReference type="Proteomes" id="UP000199055">
    <property type="component" value="Unassembled WGS sequence"/>
</dbReference>
<feature type="region of interest" description="Disordered" evidence="4">
    <location>
        <begin position="110"/>
        <end position="158"/>
    </location>
</feature>